<keyword evidence="3" id="KW-0804">Transcription</keyword>
<evidence type="ECO:0000313" key="6">
    <source>
        <dbReference type="EMBL" id="QJX47975.1"/>
    </source>
</evidence>
<keyword evidence="1" id="KW-0805">Transcription regulation</keyword>
<dbReference type="PROSITE" id="PS50977">
    <property type="entry name" value="HTH_TETR_2"/>
    <property type="match status" value="1"/>
</dbReference>
<dbReference type="Gene3D" id="1.10.10.60">
    <property type="entry name" value="Homeodomain-like"/>
    <property type="match status" value="1"/>
</dbReference>
<dbReference type="KEGG" id="hts:HMJ29_13920"/>
<dbReference type="Pfam" id="PF00440">
    <property type="entry name" value="TetR_N"/>
    <property type="match status" value="1"/>
</dbReference>
<sequence>MARPAKYDRDVMLEKALDLFWTRGYEATSVQDLLTGLDIHRGTLYDSFGDKHTLYLEVLDFYQKKVGAKLLTILQQPGSKKAAIQALFQTMVNNFATDNGRRGCLYTNATMELSLCDEQVAAKVALSQQQLGQGLLKALQEAQAAGEIPSRSPQELQVLAAFLLNNLQGLRVLARTHENVRELHQIAKLALAALD</sequence>
<evidence type="ECO:0000259" key="5">
    <source>
        <dbReference type="PROSITE" id="PS50977"/>
    </source>
</evidence>
<dbReference type="InterPro" id="IPR001647">
    <property type="entry name" value="HTH_TetR"/>
</dbReference>
<keyword evidence="7" id="KW-1185">Reference proteome</keyword>
<dbReference type="SUPFAM" id="SSF48498">
    <property type="entry name" value="Tetracyclin repressor-like, C-terminal domain"/>
    <property type="match status" value="1"/>
</dbReference>
<evidence type="ECO:0000256" key="1">
    <source>
        <dbReference type="ARBA" id="ARBA00023015"/>
    </source>
</evidence>
<dbReference type="SUPFAM" id="SSF46689">
    <property type="entry name" value="Homeodomain-like"/>
    <property type="match status" value="1"/>
</dbReference>
<dbReference type="Proteomes" id="UP000501623">
    <property type="component" value="Chromosome"/>
</dbReference>
<evidence type="ECO:0000313" key="7">
    <source>
        <dbReference type="Proteomes" id="UP000501623"/>
    </source>
</evidence>
<reference evidence="6 7" key="1">
    <citation type="submission" date="2020-05" db="EMBL/GenBank/DDBJ databases">
        <title>Complete genome sequence of Hymenobacter sp. TS19 in Coasted Sand Dune.</title>
        <authorList>
            <person name="Lee J.-H."/>
            <person name="Jung J.-H."/>
            <person name="Jeong S."/>
            <person name="Zhao L."/>
            <person name="Kim M.-K."/>
            <person name="Seo H.-S."/>
            <person name="Lim S."/>
        </authorList>
    </citation>
    <scope>NUCLEOTIDE SEQUENCE [LARGE SCALE GENOMIC DNA]</scope>
    <source>
        <strain evidence="6 7">TS19</strain>
    </source>
</reference>
<proteinExistence type="predicted"/>
<dbReference type="InterPro" id="IPR036271">
    <property type="entry name" value="Tet_transcr_reg_TetR-rel_C_sf"/>
</dbReference>
<dbReference type="Gene3D" id="1.10.357.10">
    <property type="entry name" value="Tetracycline Repressor, domain 2"/>
    <property type="match status" value="1"/>
</dbReference>
<protein>
    <submittedName>
        <fullName evidence="6">TetR/AcrR family transcriptional regulator</fullName>
    </submittedName>
</protein>
<accession>A0A6M6BLL2</accession>
<dbReference type="PANTHER" id="PTHR47506:SF1">
    <property type="entry name" value="HTH-TYPE TRANSCRIPTIONAL REGULATOR YJDC"/>
    <property type="match status" value="1"/>
</dbReference>
<evidence type="ECO:0000256" key="3">
    <source>
        <dbReference type="ARBA" id="ARBA00023163"/>
    </source>
</evidence>
<feature type="DNA-binding region" description="H-T-H motif" evidence="4">
    <location>
        <begin position="29"/>
        <end position="48"/>
    </location>
</feature>
<dbReference type="RefSeq" id="WP_171592064.1">
    <property type="nucleotide sequence ID" value="NZ_CP053538.1"/>
</dbReference>
<feature type="domain" description="HTH tetR-type" evidence="5">
    <location>
        <begin position="6"/>
        <end position="66"/>
    </location>
</feature>
<dbReference type="Pfam" id="PF16925">
    <property type="entry name" value="TetR_C_13"/>
    <property type="match status" value="1"/>
</dbReference>
<dbReference type="AlphaFoldDB" id="A0A6M6BLL2"/>
<dbReference type="InterPro" id="IPR009057">
    <property type="entry name" value="Homeodomain-like_sf"/>
</dbReference>
<dbReference type="PANTHER" id="PTHR47506">
    <property type="entry name" value="TRANSCRIPTIONAL REGULATORY PROTEIN"/>
    <property type="match status" value="1"/>
</dbReference>
<dbReference type="EMBL" id="CP053538">
    <property type="protein sequence ID" value="QJX47975.1"/>
    <property type="molecule type" value="Genomic_DNA"/>
</dbReference>
<gene>
    <name evidence="6" type="ORF">HMJ29_13920</name>
</gene>
<organism evidence="6 7">
    <name type="scientific">Hymenobacter taeanensis</name>
    <dbReference type="NCBI Taxonomy" id="2735321"/>
    <lineage>
        <taxon>Bacteria</taxon>
        <taxon>Pseudomonadati</taxon>
        <taxon>Bacteroidota</taxon>
        <taxon>Cytophagia</taxon>
        <taxon>Cytophagales</taxon>
        <taxon>Hymenobacteraceae</taxon>
        <taxon>Hymenobacter</taxon>
    </lineage>
</organism>
<name>A0A6M6BLL2_9BACT</name>
<evidence type="ECO:0000256" key="4">
    <source>
        <dbReference type="PROSITE-ProRule" id="PRU00335"/>
    </source>
</evidence>
<dbReference type="InterPro" id="IPR011075">
    <property type="entry name" value="TetR_C"/>
</dbReference>
<evidence type="ECO:0000256" key="2">
    <source>
        <dbReference type="ARBA" id="ARBA00023125"/>
    </source>
</evidence>
<dbReference type="GO" id="GO:0003677">
    <property type="term" value="F:DNA binding"/>
    <property type="evidence" value="ECO:0007669"/>
    <property type="project" value="UniProtKB-UniRule"/>
</dbReference>
<keyword evidence="2 4" id="KW-0238">DNA-binding</keyword>